<dbReference type="EMBL" id="JAGGKX010000002">
    <property type="protein sequence ID" value="MBP1968378.1"/>
    <property type="molecule type" value="Genomic_DNA"/>
</dbReference>
<keyword evidence="4" id="KW-1185">Reference proteome</keyword>
<dbReference type="GO" id="GO:0018577">
    <property type="term" value="F:catechol 2,3-dioxygenase activity"/>
    <property type="evidence" value="ECO:0007669"/>
    <property type="project" value="UniProtKB-EC"/>
</dbReference>
<comment type="caution">
    <text evidence="3">The sequence shown here is derived from an EMBL/GenBank/DDBJ whole genome shotgun (WGS) entry which is preliminary data.</text>
</comment>
<dbReference type="InterPro" id="IPR029068">
    <property type="entry name" value="Glyas_Bleomycin-R_OHBP_Dase"/>
</dbReference>
<dbReference type="EC" id="1.13.11.2" evidence="3"/>
<dbReference type="PROSITE" id="PS00934">
    <property type="entry name" value="GLYOXALASE_I_1"/>
    <property type="match status" value="1"/>
</dbReference>
<dbReference type="PANTHER" id="PTHR43279:SF1">
    <property type="entry name" value="CATECHOL-2,3-DIOXYGENASE"/>
    <property type="match status" value="1"/>
</dbReference>
<dbReference type="Pfam" id="PF00903">
    <property type="entry name" value="Glyoxalase"/>
    <property type="match status" value="2"/>
</dbReference>
<organism evidence="3 4">
    <name type="scientific">Virgibacillus natechei</name>
    <dbReference type="NCBI Taxonomy" id="1216297"/>
    <lineage>
        <taxon>Bacteria</taxon>
        <taxon>Bacillati</taxon>
        <taxon>Bacillota</taxon>
        <taxon>Bacilli</taxon>
        <taxon>Bacillales</taxon>
        <taxon>Bacillaceae</taxon>
        <taxon>Virgibacillus</taxon>
    </lineage>
</organism>
<dbReference type="SUPFAM" id="SSF54593">
    <property type="entry name" value="Glyoxalase/Bleomycin resistance protein/Dihydroxybiphenyl dioxygenase"/>
    <property type="match status" value="2"/>
</dbReference>
<protein>
    <submittedName>
        <fullName evidence="3">Catechol 2,3-dioxygenase</fullName>
        <ecNumber evidence="3">1.13.11.2</ecNumber>
    </submittedName>
</protein>
<dbReference type="InterPro" id="IPR018146">
    <property type="entry name" value="Glyoxalase_1_CS"/>
</dbReference>
<dbReference type="InterPro" id="IPR037523">
    <property type="entry name" value="VOC_core"/>
</dbReference>
<dbReference type="InterPro" id="IPR004360">
    <property type="entry name" value="Glyas_Fos-R_dOase_dom"/>
</dbReference>
<dbReference type="PANTHER" id="PTHR43279">
    <property type="entry name" value="CATECHOL-2,3-DIOXYGENASE"/>
    <property type="match status" value="1"/>
</dbReference>
<evidence type="ECO:0000256" key="1">
    <source>
        <dbReference type="ARBA" id="ARBA00022723"/>
    </source>
</evidence>
<keyword evidence="1" id="KW-0479">Metal-binding</keyword>
<reference evidence="3 4" key="1">
    <citation type="submission" date="2021-03" db="EMBL/GenBank/DDBJ databases">
        <title>Genomic Encyclopedia of Type Strains, Phase IV (KMG-IV): sequencing the most valuable type-strain genomes for metagenomic binning, comparative biology and taxonomic classification.</title>
        <authorList>
            <person name="Goeker M."/>
        </authorList>
    </citation>
    <scope>NUCLEOTIDE SEQUENCE [LARGE SCALE GENOMIC DNA]</scope>
    <source>
        <strain evidence="3 4">DSM 25609</strain>
    </source>
</reference>
<proteinExistence type="predicted"/>
<evidence type="ECO:0000313" key="3">
    <source>
        <dbReference type="EMBL" id="MBP1968378.1"/>
    </source>
</evidence>
<dbReference type="Gene3D" id="3.10.180.10">
    <property type="entry name" value="2,3-Dihydroxybiphenyl 1,2-Dioxygenase, domain 1"/>
    <property type="match status" value="2"/>
</dbReference>
<evidence type="ECO:0000313" key="4">
    <source>
        <dbReference type="Proteomes" id="UP001519345"/>
    </source>
</evidence>
<gene>
    <name evidence="3" type="ORF">J2Z83_000470</name>
</gene>
<feature type="domain" description="VOC" evidence="2">
    <location>
        <begin position="170"/>
        <end position="284"/>
    </location>
</feature>
<dbReference type="CDD" id="cd16359">
    <property type="entry name" value="VOC_BsCatE_like_C"/>
    <property type="match status" value="1"/>
</dbReference>
<keyword evidence="3" id="KW-0560">Oxidoreductase</keyword>
<accession>A0ABS4IBZ9</accession>
<dbReference type="Proteomes" id="UP001519345">
    <property type="component" value="Unassembled WGS sequence"/>
</dbReference>
<evidence type="ECO:0000259" key="2">
    <source>
        <dbReference type="PROSITE" id="PS51819"/>
    </source>
</evidence>
<feature type="domain" description="VOC" evidence="2">
    <location>
        <begin position="12"/>
        <end position="129"/>
    </location>
</feature>
<name>A0ABS4IBZ9_9BACI</name>
<sequence length="284" mass="31553">MENKFFEKPATYVGELSVNVTDLEKALTFYQDVIGFQILEQSERKASLTADGKTALLTLEQPENVQPKEGRTTGLFHFAILLPTRVDLSSFVNYLIKKGDVRLGASDHYVSEALYLSDPDGNGIEVYRDRPSSEWSWTNGEVSMGTEALDGDSLVAESNKEWNGLPSETIMGHIHLHVSDLQTTDKFYMDGLGFTVVTKYSGALFTSTADYHHHIGLNVWNGEGAPTPAKNSVGLNWYTLVFPSTNVRQEAIDRLEQMGASVRAEEEYYAVEDPSGNVIHLVVH</sequence>
<dbReference type="RefSeq" id="WP_209461617.1">
    <property type="nucleotide sequence ID" value="NZ_CP110224.1"/>
</dbReference>
<dbReference type="PROSITE" id="PS51819">
    <property type="entry name" value="VOC"/>
    <property type="match status" value="2"/>
</dbReference>